<dbReference type="InterPro" id="IPR011990">
    <property type="entry name" value="TPR-like_helical_dom_sf"/>
</dbReference>
<accession>A0A7X0NEI1</accession>
<dbReference type="SUPFAM" id="SSF48452">
    <property type="entry name" value="TPR-like"/>
    <property type="match status" value="1"/>
</dbReference>
<dbReference type="Proteomes" id="UP000537141">
    <property type="component" value="Unassembled WGS sequence"/>
</dbReference>
<dbReference type="EMBL" id="JACHHU010000002">
    <property type="protein sequence ID" value="MBB6541968.1"/>
    <property type="molecule type" value="Genomic_DNA"/>
</dbReference>
<dbReference type="AlphaFoldDB" id="A0A7X0NEI1"/>
<evidence type="ECO:0000313" key="2">
    <source>
        <dbReference type="EMBL" id="MBB6541968.1"/>
    </source>
</evidence>
<reference evidence="2 3" key="1">
    <citation type="submission" date="2020-08" db="EMBL/GenBank/DDBJ databases">
        <title>Genomic Encyclopedia of Type Strains, Phase IV (KMG-IV): sequencing the most valuable type-strain genomes for metagenomic binning, comparative biology and taxonomic classification.</title>
        <authorList>
            <person name="Goeker M."/>
        </authorList>
    </citation>
    <scope>NUCLEOTIDE SEQUENCE [LARGE SCALE GENOMIC DNA]</scope>
    <source>
        <strain evidence="2 3">DSM 26287</strain>
    </source>
</reference>
<dbReference type="RefSeq" id="WP_184422081.1">
    <property type="nucleotide sequence ID" value="NZ_AP027362.1"/>
</dbReference>
<comment type="caution">
    <text evidence="2">The sequence shown here is derived from an EMBL/GenBank/DDBJ whole genome shotgun (WGS) entry which is preliminary data.</text>
</comment>
<dbReference type="Gene3D" id="1.25.40.10">
    <property type="entry name" value="Tetratricopeptide repeat domain"/>
    <property type="match status" value="1"/>
</dbReference>
<organism evidence="2 3">
    <name type="scientific">Thalassotalea piscium</name>
    <dbReference type="NCBI Taxonomy" id="1230533"/>
    <lineage>
        <taxon>Bacteria</taxon>
        <taxon>Pseudomonadati</taxon>
        <taxon>Pseudomonadota</taxon>
        <taxon>Gammaproteobacteria</taxon>
        <taxon>Alteromonadales</taxon>
        <taxon>Colwelliaceae</taxon>
        <taxon>Thalassotalea</taxon>
    </lineage>
</organism>
<evidence type="ECO:0000256" key="1">
    <source>
        <dbReference type="SAM" id="Coils"/>
    </source>
</evidence>
<keyword evidence="3" id="KW-1185">Reference proteome</keyword>
<name>A0A7X0NEI1_9GAMM</name>
<evidence type="ECO:0000313" key="3">
    <source>
        <dbReference type="Proteomes" id="UP000537141"/>
    </source>
</evidence>
<gene>
    <name evidence="2" type="ORF">HNQ55_000443</name>
</gene>
<proteinExistence type="predicted"/>
<protein>
    <submittedName>
        <fullName evidence="2">Tetratricopeptide (TPR) repeat protein</fullName>
    </submittedName>
</protein>
<keyword evidence="1" id="KW-0175">Coiled coil</keyword>
<sequence>MNVFSKMNNDNLLCNFLLLWVVLFVFQSKAKAEYNAINKGVIKASEVCLLSPKECLTVVDKKLKNTPTHSYLWFGLLQHKFDALYNLQRIEDLNKAIIPWLENERLPESFLITIYIYYAKTSLIDNNIDRAREYSEKAKNKIQAMNNVFPSPMRLVTLANLQMELEEDEEAYQTLQALEQKFKSSRNPHFKMELFGNLGHITRRLSLPELSLNYWIKALRWSKEFDNKQQIGTVLYVLANAYFNVEKYAFADKYFTQAEGLSKSAGDEVRVNQIKLRLVEVKLKQQELMHAKNIFQTINQDLIPIYYKDKLEALGTSIDNM</sequence>
<feature type="coiled-coil region" evidence="1">
    <location>
        <begin position="128"/>
        <end position="181"/>
    </location>
</feature>